<proteinExistence type="predicted"/>
<evidence type="ECO:0000259" key="7">
    <source>
        <dbReference type="PROSITE" id="PS51462"/>
    </source>
</evidence>
<keyword evidence="3" id="KW-0479">Metal-binding</keyword>
<protein>
    <submittedName>
        <fullName evidence="8">NUDIX hydrolase</fullName>
    </submittedName>
</protein>
<dbReference type="PANTHER" id="PTHR12318:SF0">
    <property type="entry name" value="ACYL-COENZYME A DIPHOSPHATASE NUDT19"/>
    <property type="match status" value="1"/>
</dbReference>
<dbReference type="PANTHER" id="PTHR12318">
    <property type="entry name" value="TESTOSTERONE-REGULATED PROTEIN RP2"/>
    <property type="match status" value="1"/>
</dbReference>
<keyword evidence="9" id="KW-1185">Reference proteome</keyword>
<feature type="domain" description="Nudix hydrolase" evidence="7">
    <location>
        <begin position="4"/>
        <end position="196"/>
    </location>
</feature>
<organism evidence="8 9">
    <name type="scientific">Bacillus salipaludis</name>
    <dbReference type="NCBI Taxonomy" id="2547811"/>
    <lineage>
        <taxon>Bacteria</taxon>
        <taxon>Bacillati</taxon>
        <taxon>Bacillota</taxon>
        <taxon>Bacilli</taxon>
        <taxon>Bacillales</taxon>
        <taxon>Bacillaceae</taxon>
        <taxon>Bacillus</taxon>
    </lineage>
</organism>
<keyword evidence="5" id="KW-0460">Magnesium</keyword>
<dbReference type="InterPro" id="IPR000086">
    <property type="entry name" value="NUDIX_hydrolase_dom"/>
</dbReference>
<evidence type="ECO:0000256" key="2">
    <source>
        <dbReference type="ARBA" id="ARBA00001946"/>
    </source>
</evidence>
<dbReference type="PROSITE" id="PS51462">
    <property type="entry name" value="NUDIX"/>
    <property type="match status" value="1"/>
</dbReference>
<evidence type="ECO:0000313" key="8">
    <source>
        <dbReference type="EMBL" id="MFK9093524.1"/>
    </source>
</evidence>
<accession>A0ABW8RMA0</accession>
<comment type="cofactor">
    <cofactor evidence="1">
        <name>Mn(2+)</name>
        <dbReference type="ChEBI" id="CHEBI:29035"/>
    </cofactor>
</comment>
<evidence type="ECO:0000256" key="4">
    <source>
        <dbReference type="ARBA" id="ARBA00022801"/>
    </source>
</evidence>
<evidence type="ECO:0000256" key="6">
    <source>
        <dbReference type="ARBA" id="ARBA00023211"/>
    </source>
</evidence>
<dbReference type="RefSeq" id="WP_406582035.1">
    <property type="nucleotide sequence ID" value="NZ_JBJHQH010000015.1"/>
</dbReference>
<evidence type="ECO:0000256" key="3">
    <source>
        <dbReference type="ARBA" id="ARBA00022723"/>
    </source>
</evidence>
<dbReference type="Gene3D" id="3.90.79.10">
    <property type="entry name" value="Nucleoside Triphosphate Pyrophosphohydrolase"/>
    <property type="match status" value="1"/>
</dbReference>
<keyword evidence="4 8" id="KW-0378">Hydrolase</keyword>
<evidence type="ECO:0000256" key="1">
    <source>
        <dbReference type="ARBA" id="ARBA00001936"/>
    </source>
</evidence>
<reference evidence="8 9" key="1">
    <citation type="submission" date="2024-11" db="EMBL/GenBank/DDBJ databases">
        <authorList>
            <person name="Lucas J.A."/>
        </authorList>
    </citation>
    <scope>NUCLEOTIDE SEQUENCE [LARGE SCALE GENOMIC DNA]</scope>
    <source>
        <strain evidence="8 9">Z 5.4</strain>
    </source>
</reference>
<dbReference type="InterPro" id="IPR039121">
    <property type="entry name" value="NUDT19"/>
</dbReference>
<evidence type="ECO:0000313" key="9">
    <source>
        <dbReference type="Proteomes" id="UP001623041"/>
    </source>
</evidence>
<dbReference type="SUPFAM" id="SSF55811">
    <property type="entry name" value="Nudix"/>
    <property type="match status" value="1"/>
</dbReference>
<dbReference type="Proteomes" id="UP001623041">
    <property type="component" value="Unassembled WGS sequence"/>
</dbReference>
<comment type="caution">
    <text evidence="8">The sequence shown here is derived from an EMBL/GenBank/DDBJ whole genome shotgun (WGS) entry which is preliminary data.</text>
</comment>
<evidence type="ECO:0000256" key="5">
    <source>
        <dbReference type="ARBA" id="ARBA00022842"/>
    </source>
</evidence>
<dbReference type="InterPro" id="IPR015797">
    <property type="entry name" value="NUDIX_hydrolase-like_dom_sf"/>
</dbReference>
<dbReference type="EMBL" id="JBJHQH010000015">
    <property type="protein sequence ID" value="MFK9093524.1"/>
    <property type="molecule type" value="Genomic_DNA"/>
</dbReference>
<keyword evidence="6" id="KW-0464">Manganese</keyword>
<comment type="cofactor">
    <cofactor evidence="2">
        <name>Mg(2+)</name>
        <dbReference type="ChEBI" id="CHEBI:18420"/>
    </cofactor>
</comment>
<gene>
    <name evidence="8" type="ORF">ACJEBI_18830</name>
</gene>
<sequence>MSSIPRPASTVVLMDQSAMVYMTKRPETMKFFGGYYVFPGGAVDPADDIQDCNGLIYGPRNDTLDLAHYVAAARELFEEVGVLVCKKKDGSPVQLDHSTALEYRRLLISGEISFLQLLKKEGLLFQLNHLAYIGQIITPNKSRIRFDTRFFLTQLPEGQPPKPDAREISDTKWISPAEALAAYYNGEILLGPPTIHALKTIINHLNGDPLEMPEFNVSDYLVDLRE</sequence>
<name>A0ABW8RMA0_9BACI</name>
<dbReference type="GO" id="GO:0016787">
    <property type="term" value="F:hydrolase activity"/>
    <property type="evidence" value="ECO:0007669"/>
    <property type="project" value="UniProtKB-KW"/>
</dbReference>
<dbReference type="CDD" id="cd18870">
    <property type="entry name" value="NUDIX_AcylCoAdiphos_Nudt19"/>
    <property type="match status" value="1"/>
</dbReference>